<feature type="region of interest" description="Disordered" evidence="4">
    <location>
        <begin position="2526"/>
        <end position="2548"/>
    </location>
</feature>
<proteinExistence type="inferred from homology"/>
<dbReference type="Pfam" id="PF25033">
    <property type="entry name" value="VPS13_M"/>
    <property type="match status" value="1"/>
</dbReference>
<keyword evidence="2" id="KW-0813">Transport</keyword>
<dbReference type="InterPro" id="IPR026854">
    <property type="entry name" value="VPS13_N"/>
</dbReference>
<dbReference type="GO" id="GO:0006869">
    <property type="term" value="P:lipid transport"/>
    <property type="evidence" value="ECO:0007669"/>
    <property type="project" value="UniProtKB-KW"/>
</dbReference>
<comment type="similarity">
    <text evidence="1">Belongs to the VPS13 family.</text>
</comment>
<sequence>MFEGAIAAFFNRLLGRYVEDLDTEQFNVGIFSGDTCLTDLKLKPEALYQLGLPIKVEIGLIGKIILKIPWSGLFSQPIVICIEDVYVVAVPALSGPYDPEIQKRLMRAEKKKILDDLKEDEIFRAGLPPQLFDGLLASVTKNFQITINNVHIRYEEKILRNFLCACGICIQSISITTTNNKWKPGVCATNSQTVYQLIRAESLSVYMDHDTESCINVQGNWDMSNLLAWKITMHRALQTFGMKNKEFQFLLKPFTAKIKVIIHKGTEMQASRMLVDIVLQDVAMQLSEAQYATFCHIYDSLLRATINRPHAKYRPEKSVYEEPSSWWKYAYNFVLNHYIKPYTWPHITQHRRNYRNYKEACIQCLQRPNDTELKLDMQKHEDSLTILNIVIAREHARQELRNKDIERECQITTTSPSKDINAEVKLPDNDQAQNVTDQYNKVENQNSLPDVTENSPVFKIKSGTVLKQIDYKLNFTLANCCLSLLSKGKEMLIITVTQFLTSIEARPTLLAFKISVRAESFVIEAISTDGDLVPLITVDNILTGNVSTYFLAIDFEKNGLNMDPIFEVSIKLEAIEVTYHHFAIVEIINFFKFNTNYIHDTIRGVYRLWDCVKRRYLNFVDDIVSQTLRISFKIDIKSPYIIFPEHGSVQKGGHILVLDLGNITLTNELQATNLQLEDATLMELEELLYDRLNMVFSGAQILFCHSGDDWRSARKRSDSEYHLLPKLQANVTLSYSIRPEYRQLPRTKLNVHISNVKLNLSESKLRLLAYYLNKLLVLYENNIEKYKATLKSSISERKSSIIFISTKELMKVQSSICLPSVTMMHSDFKPVIKEVVTNNVPKLDRSVVSSEISEEDLELLSKTINLSGFDDNISPCNHINLLLRFAVGEAIVKSNCPDFKSHFKNIERSLVVNLLNINVNFHRSALLKMKDYWHKFQTVCHDTLLFKYADKICNNIVKREQKDIDPPIPPGAIKLNYSTRLSSLVVRFCDKDIDLMEIKILGLENDCIYNANERMVLRAHLRSILAEDLIDDTLYSKNFIIPFTSTYYTRFLYYLKNKFVGGIELFKRSATKLHIFIDIQGPTFLLPQKKDAPSLLVFDTGVLLVENFFKNTGQSVQSIKAIANDSNQLIIDNILVKLKSMTISRAIMTLTRDLEVQEPIIEPVQIQFDIKRKTEYRSIIEFQTYGLFNVQGAIDIVNINLSQRDLKSLISVWQDNISKISLLKKVGENEDRILTQDSQKNANNNDDVMVLSSPVRDLNHGLCKLVFGETINTWDFYSDKSLKMKLSLQSCLLQDTRKDSVVEKRIIQSPAISLEKNLESCISVSMSPIVDVTYSRTQAEEKCFDVLIQDIRINLSVPFLMHLGRYFLDSLPGEQIEKGIINHGYDNTNQMNRNTLNAEIDKLNCSQYFKEQPDTSISIRIQKPDIFLFGDLERSSTHVIRMQAEVFIESSRHSRSSSVVCTLTNVNAKTKGQGNYESPYWLLRPCDIEICKKKLSCGNEDITVAINSINIHLSAEVMHTFIDILNEASTFLNSINSKTDDDSNQNTNVHNLWTPRKVSSIPYKKTDERNKELYRRRNDQVTFNLRPVLVCLLLEMEYAVGRFPVMKMETVITTTINDWRNNFHLESNVKLHAFCYNRARQNWEPFVEFCTKDDIDYKPWEFTIKIYRGEANMINSDWTDPCHHIKQDPIKARKRDTQYNGEDMTDMTFIGPDVDMISVTRKEPETYVTYEDESDTDDDENDTKLTKISSYLFNSTSDGEESDSDDSSTNEDEEFELLDCNPECCNSVAHVPTKTNLTAPYIIVYSENKVNITITQDMIAIWNAISNAFTQARSGIPFVPTNTRELTVLNDIGHASRVELLVQEQVDGNNDMRVIAAYSFHDGSSPVSVPSSPENEQADLTSPQWAGKETAVIVSECKAFPIDSPVHIYKSITDELLRIIFEGFEDVLVYCPKKETRNLVALRPVRHEVRYYLVIEASINNYLHRTICVRSPLQFRNETSYALGLYYKKVVIDKLGLTLTGETTNPFDDNVRMAIIEPDATYNIPLYIAYHCPIHILPAYLEKYQVSDEGIYWKDLRGTANAFKDVCCEAKGDNNRNVFCVKAICTELPLATRPSGCQVPNYLINIVPPVIFNNQLPFVIDVSIPDINYEVKIEPGEKINMHSLNHGNNVQFVFKIHNYLGMSWMGAVKLNMNLERKFMLMSTDSESDLMKPFLLCLELCKILSWNIIIQSQYWIINKSGLPLFIQDCHSHITYEMPEEELMVFSQKNNKKSMVRLRAHQSEWSMSFGLDGITSMSLIICRDIERGRKYQILTEIESSRLSPIFTKIITFLPYFFICNKTKRALRFMEENEEADLWNDLLPGQEMSFWPATESMKMKIKWRNSQLVSQHFDIMHAGKTVLRMDNGSALCVEIEGGVSTPYRITFRRYINGDIPVRVDNLCDKLFLKLNQINLGQVALLKPFQSLLYTWDDPTQTRELIWNVYSNNAIGYRAQFETDGCGQEKVSFITIERRHSASYSSVTPKSLANTKSWSEDTSGSVNHVPSAESEAKSQMSENMHQGEAMVYWVSYMEGEQRVLLFTQHESVYLKARSIIDPETSKREIFLSIAAIGISVVVHESNPHSIRRELLHASVIDSAAHWELYFSKRWRNLSLELSAWLENKYTNSAKTAQLENFIDVDFTKMQMTKPFFGKLRRTYSPSIWLHCRESTTLCYLQGYVHRIQIDNQLNEATFPVVLYPNLEKTFVNYAGSRKLKHCLEFSYLKQRKLKSIIYKGICVIVREFNLNIEEAFLCSLINLVPKTPETKHSIAAKLRRDVSNMRVPSVRNISNNTNSKRKDLIEQIYISPIALRLRLLASTDGTNTRNFNVLGYHNVLRFIFEYAEKGTFERDVEFRLPDYRKSFMTVDNKWFLSHLSRIYMAQIMEQFHVLVRLTTVLGNQYGYNFKSPGSNFCEPDLLLMCGDESAEKLAHEVACELGYATPDGIQASFLSGHGAHTLHYKMKDTNYRNPDVPPLAFLVDHSFATEIDLETSGLITTSTNSIHREELRYFFKTLGKKTSVLFKAESSCLKTYSKVIADIIKRAQEVGLVSRMRLPRYINPHFGVESFSTHKAKGAYLLNAISKGHCVQNDSYWGHATLHSDGKYITLVSLQRIYYIEKGNTWGSWNVKWTLETNQLLSPPTIAKNKLVLHIENEKETSSSMVDWYVESEAVDILNWLCRKMNNAMILNMENSICSK</sequence>
<evidence type="ECO:0000259" key="8">
    <source>
        <dbReference type="Pfam" id="PF25037"/>
    </source>
</evidence>
<feature type="domain" description="Chorein N-terminal" evidence="5">
    <location>
        <begin position="1"/>
        <end position="1248"/>
    </location>
</feature>
<feature type="domain" description="Vacuolar protein sorting-associated protein 13 VPS13 adaptor binding" evidence="7">
    <location>
        <begin position="1953"/>
        <end position="2473"/>
    </location>
</feature>
<evidence type="ECO:0000256" key="1">
    <source>
        <dbReference type="ARBA" id="ARBA00006545"/>
    </source>
</evidence>
<feature type="compositionally biased region" description="Polar residues" evidence="4">
    <location>
        <begin position="2526"/>
        <end position="2540"/>
    </location>
</feature>
<evidence type="ECO:0000256" key="2">
    <source>
        <dbReference type="ARBA" id="ARBA00022448"/>
    </source>
</evidence>
<evidence type="ECO:0000256" key="3">
    <source>
        <dbReference type="ARBA" id="ARBA00023055"/>
    </source>
</evidence>
<evidence type="ECO:0000313" key="9">
    <source>
        <dbReference type="EMBL" id="KYQ55290.1"/>
    </source>
</evidence>
<organism evidence="9 10">
    <name type="scientific">Mycetomoellerius zeteki</name>
    <dbReference type="NCBI Taxonomy" id="64791"/>
    <lineage>
        <taxon>Eukaryota</taxon>
        <taxon>Metazoa</taxon>
        <taxon>Ecdysozoa</taxon>
        <taxon>Arthropoda</taxon>
        <taxon>Hexapoda</taxon>
        <taxon>Insecta</taxon>
        <taxon>Pterygota</taxon>
        <taxon>Neoptera</taxon>
        <taxon>Endopterygota</taxon>
        <taxon>Hymenoptera</taxon>
        <taxon>Apocrita</taxon>
        <taxon>Aculeata</taxon>
        <taxon>Formicoidea</taxon>
        <taxon>Formicidae</taxon>
        <taxon>Myrmicinae</taxon>
        <taxon>Mycetomoellerius</taxon>
    </lineage>
</organism>
<keyword evidence="10" id="KW-1185">Reference proteome</keyword>
<accession>A0A151X4T0</accession>
<dbReference type="STRING" id="64791.A0A151X4T0"/>
<dbReference type="PANTHER" id="PTHR16166:SF93">
    <property type="entry name" value="INTERMEMBRANE LIPID TRANSFER PROTEIN VPS13"/>
    <property type="match status" value="1"/>
</dbReference>
<dbReference type="Pfam" id="PF25037">
    <property type="entry name" value="VPS13_C"/>
    <property type="match status" value="1"/>
</dbReference>
<protein>
    <submittedName>
        <fullName evidence="9">Vacuolar protein sorting-associated protein 13C</fullName>
    </submittedName>
</protein>
<evidence type="ECO:0000313" key="10">
    <source>
        <dbReference type="Proteomes" id="UP000075809"/>
    </source>
</evidence>
<dbReference type="InterPro" id="IPR009543">
    <property type="entry name" value="VPS13_VAB"/>
</dbReference>
<dbReference type="EMBL" id="KQ982548">
    <property type="protein sequence ID" value="KYQ55290.1"/>
    <property type="molecule type" value="Genomic_DNA"/>
</dbReference>
<dbReference type="PANTHER" id="PTHR16166">
    <property type="entry name" value="VACUOLAR PROTEIN SORTING-ASSOCIATED PROTEIN VPS13"/>
    <property type="match status" value="1"/>
</dbReference>
<dbReference type="GO" id="GO:0045053">
    <property type="term" value="P:protein retention in Golgi apparatus"/>
    <property type="evidence" value="ECO:0007669"/>
    <property type="project" value="TreeGrafter"/>
</dbReference>
<keyword evidence="3" id="KW-0445">Lipid transport</keyword>
<feature type="region of interest" description="Disordered" evidence="4">
    <location>
        <begin position="1754"/>
        <end position="1775"/>
    </location>
</feature>
<dbReference type="Pfam" id="PF25036">
    <property type="entry name" value="VPS13_VAB"/>
    <property type="match status" value="1"/>
</dbReference>
<evidence type="ECO:0000259" key="6">
    <source>
        <dbReference type="Pfam" id="PF25033"/>
    </source>
</evidence>
<dbReference type="InterPro" id="IPR026847">
    <property type="entry name" value="VPS13"/>
</dbReference>
<feature type="domain" description="VPS13-like middle region" evidence="6">
    <location>
        <begin position="1260"/>
        <end position="1667"/>
    </location>
</feature>
<evidence type="ECO:0000259" key="5">
    <source>
        <dbReference type="Pfam" id="PF12624"/>
    </source>
</evidence>
<feature type="compositionally biased region" description="Acidic residues" evidence="4">
    <location>
        <begin position="1758"/>
        <end position="1775"/>
    </location>
</feature>
<dbReference type="InterPro" id="IPR056747">
    <property type="entry name" value="VPS13-like_M"/>
</dbReference>
<dbReference type="Proteomes" id="UP000075809">
    <property type="component" value="Unassembled WGS sequence"/>
</dbReference>
<evidence type="ECO:0000256" key="4">
    <source>
        <dbReference type="SAM" id="MobiDB-lite"/>
    </source>
</evidence>
<feature type="domain" description="Intermembrane lipid transfer protein VPS13-like C-terminal" evidence="8">
    <location>
        <begin position="3088"/>
        <end position="3198"/>
    </location>
</feature>
<dbReference type="GO" id="GO:0006623">
    <property type="term" value="P:protein targeting to vacuole"/>
    <property type="evidence" value="ECO:0007669"/>
    <property type="project" value="TreeGrafter"/>
</dbReference>
<evidence type="ECO:0000259" key="7">
    <source>
        <dbReference type="Pfam" id="PF25036"/>
    </source>
</evidence>
<gene>
    <name evidence="9" type="ORF">ALC60_05915</name>
</gene>
<reference evidence="9 10" key="1">
    <citation type="submission" date="2015-09" db="EMBL/GenBank/DDBJ databases">
        <title>Trachymyrmex zeteki WGS genome.</title>
        <authorList>
            <person name="Nygaard S."/>
            <person name="Hu H."/>
            <person name="Boomsma J."/>
            <person name="Zhang G."/>
        </authorList>
    </citation>
    <scope>NUCLEOTIDE SEQUENCE [LARGE SCALE GENOMIC DNA]</scope>
    <source>
        <strain evidence="9">Tzet28-1</strain>
        <tissue evidence="9">Whole body</tissue>
    </source>
</reference>
<dbReference type="Pfam" id="PF12624">
    <property type="entry name" value="VPS13_N"/>
    <property type="match status" value="1"/>
</dbReference>
<dbReference type="InterPro" id="IPR056748">
    <property type="entry name" value="VPS13-like_C"/>
</dbReference>
<name>A0A151X4T0_9HYME</name>